<sequence>MKPMKKVCPGLAGSTSGSKSPPATRAKALRRRGAGEGDKPEEEDEQAQPQQQTGPEEAEEGEEAEAERDPGAEGSHPELQPNDLTAGLAEDPKGDGEAGRWEPSLSRKTATFKSRAPKKKYVEEHGTG</sequence>
<feature type="region of interest" description="Disordered" evidence="1">
    <location>
        <begin position="1"/>
        <end position="128"/>
    </location>
</feature>
<protein>
    <submittedName>
        <fullName evidence="2">RCG54600</fullName>
    </submittedName>
</protein>
<accession>A6J949</accession>
<dbReference type="EMBL" id="CH473979">
    <property type="protein sequence ID" value="EDM08035.1"/>
    <property type="molecule type" value="Genomic_DNA"/>
</dbReference>
<dbReference type="AlphaFoldDB" id="A6J949"/>
<proteinExistence type="predicted"/>
<evidence type="ECO:0000313" key="2">
    <source>
        <dbReference type="EMBL" id="EDM08035.1"/>
    </source>
</evidence>
<evidence type="ECO:0000256" key="1">
    <source>
        <dbReference type="SAM" id="MobiDB-lite"/>
    </source>
</evidence>
<dbReference type="Proteomes" id="UP000234681">
    <property type="component" value="Chromosome 1"/>
</dbReference>
<organism evidence="2 3">
    <name type="scientific">Rattus norvegicus</name>
    <name type="common">Rat</name>
    <dbReference type="NCBI Taxonomy" id="10116"/>
    <lineage>
        <taxon>Eukaryota</taxon>
        <taxon>Metazoa</taxon>
        <taxon>Chordata</taxon>
        <taxon>Craniata</taxon>
        <taxon>Vertebrata</taxon>
        <taxon>Euteleostomi</taxon>
        <taxon>Mammalia</taxon>
        <taxon>Eutheria</taxon>
        <taxon>Euarchontoglires</taxon>
        <taxon>Glires</taxon>
        <taxon>Rodentia</taxon>
        <taxon>Myomorpha</taxon>
        <taxon>Muroidea</taxon>
        <taxon>Muridae</taxon>
        <taxon>Murinae</taxon>
        <taxon>Rattus</taxon>
    </lineage>
</organism>
<feature type="non-terminal residue" evidence="2">
    <location>
        <position position="128"/>
    </location>
</feature>
<reference evidence="2 3" key="1">
    <citation type="submission" date="2005-09" db="EMBL/GenBank/DDBJ databases">
        <authorList>
            <person name="Mural R.J."/>
            <person name="Li P.W."/>
            <person name="Adams M.D."/>
            <person name="Amanatides P.G."/>
            <person name="Baden-Tillson H."/>
            <person name="Barnstead M."/>
            <person name="Chin S.H."/>
            <person name="Dew I."/>
            <person name="Evans C.A."/>
            <person name="Ferriera S."/>
            <person name="Flanigan M."/>
            <person name="Fosler C."/>
            <person name="Glodek A."/>
            <person name="Gu Z."/>
            <person name="Holt R.A."/>
            <person name="Jennings D."/>
            <person name="Kraft C.L."/>
            <person name="Lu F."/>
            <person name="Nguyen T."/>
            <person name="Nusskern D.R."/>
            <person name="Pfannkoch C.M."/>
            <person name="Sitter C."/>
            <person name="Sutton G.G."/>
            <person name="Venter J.C."/>
            <person name="Wang Z."/>
            <person name="Woodage T."/>
            <person name="Zheng X.H."/>
            <person name="Zhong F."/>
        </authorList>
    </citation>
    <scope>NUCLEOTIDE SEQUENCE [LARGE SCALE GENOMIC DNA]</scope>
    <source>
        <strain>BN</strain>
        <strain evidence="3">Sprague-Dawley</strain>
    </source>
</reference>
<evidence type="ECO:0000313" key="3">
    <source>
        <dbReference type="Proteomes" id="UP000234681"/>
    </source>
</evidence>
<name>A6J949_RAT</name>
<gene>
    <name evidence="2" type="ORF">rCG_54600</name>
</gene>
<feature type="compositionally biased region" description="Acidic residues" evidence="1">
    <location>
        <begin position="56"/>
        <end position="66"/>
    </location>
</feature>
<feature type="compositionally biased region" description="Basic and acidic residues" evidence="1">
    <location>
        <begin position="90"/>
        <end position="100"/>
    </location>
</feature>